<dbReference type="Gene3D" id="1.10.10.10">
    <property type="entry name" value="Winged helix-like DNA-binding domain superfamily/Winged helix DNA-binding domain"/>
    <property type="match status" value="1"/>
</dbReference>
<evidence type="ECO:0000256" key="1">
    <source>
        <dbReference type="SAM" id="Coils"/>
    </source>
</evidence>
<reference evidence="4" key="1">
    <citation type="submission" date="2022-03" db="EMBL/GenBank/DDBJ databases">
        <title>Genome Identification and Characterization of new species Bdellovibrio reynosense LBG001 sp. nov. from a Mexico soil sample.</title>
        <authorList>
            <person name="Camilli A."/>
            <person name="Ajao Y."/>
            <person name="Guo X."/>
        </authorList>
    </citation>
    <scope>NUCLEOTIDE SEQUENCE</scope>
    <source>
        <strain evidence="4">LBG001</strain>
    </source>
</reference>
<keyword evidence="1" id="KW-0175">Coiled coil</keyword>
<proteinExistence type="predicted"/>
<dbReference type="InterPro" id="IPR036388">
    <property type="entry name" value="WH-like_DNA-bd_sf"/>
</dbReference>
<keyword evidence="5" id="KW-1185">Reference proteome</keyword>
<feature type="coiled-coil region" evidence="1">
    <location>
        <begin position="1368"/>
        <end position="1402"/>
    </location>
</feature>
<dbReference type="Pfam" id="PF13884">
    <property type="entry name" value="Peptidase_S74"/>
    <property type="match status" value="1"/>
</dbReference>
<dbReference type="EMBL" id="CP093442">
    <property type="protein sequence ID" value="UOF00994.1"/>
    <property type="molecule type" value="Genomic_DNA"/>
</dbReference>
<feature type="domain" description="Peptidase S74" evidence="3">
    <location>
        <begin position="1280"/>
        <end position="1382"/>
    </location>
</feature>
<evidence type="ECO:0000313" key="4">
    <source>
        <dbReference type="EMBL" id="UOF00994.1"/>
    </source>
</evidence>
<accession>A0ABY4C881</accession>
<evidence type="ECO:0000313" key="5">
    <source>
        <dbReference type="Proteomes" id="UP000830116"/>
    </source>
</evidence>
<organism evidence="4 5">
    <name type="scientific">Bdellovibrio reynosensis</name>
    <dbReference type="NCBI Taxonomy" id="2835041"/>
    <lineage>
        <taxon>Bacteria</taxon>
        <taxon>Pseudomonadati</taxon>
        <taxon>Bdellovibrionota</taxon>
        <taxon>Bdellovibrionia</taxon>
        <taxon>Bdellovibrionales</taxon>
        <taxon>Pseudobdellovibrionaceae</taxon>
        <taxon>Bdellovibrio</taxon>
    </lineage>
</organism>
<protein>
    <submittedName>
        <fullName evidence="4">Tail fiber domain-containing protein</fullName>
    </submittedName>
</protein>
<dbReference type="PROSITE" id="PS51688">
    <property type="entry name" value="ICA"/>
    <property type="match status" value="1"/>
</dbReference>
<dbReference type="RefSeq" id="WP_243537212.1">
    <property type="nucleotide sequence ID" value="NZ_CP093442.1"/>
</dbReference>
<feature type="chain" id="PRO_5047429331" evidence="2">
    <location>
        <begin position="16"/>
        <end position="1416"/>
    </location>
</feature>
<sequence>MLSILLLIFAPQTFAAPNSLTYQGRIVKSDGTPLEHNNVSFLFEITSPNGSCVIYREQKNGINMANSKGVFDVPIGTGTKLFPPSPTATLLSAFDNSAVQDCGDADNNVASTYTPSASHTRLLRVQFHDGTGWKLISPDNEIRSVPFAAYSSSAETAKKAADADTLGTHPLADFVLKSGVTTCATGQYLTYDGTTFACQNDAGGAGMVSDVNVTAPLTKGGTTSIPVIGISVGTSAGTVAAGNDARFTDARVPMGTAGGDLSGTYPNPSVAKIQTIAVSAVAPTNGQFFKYNGTNWIGSAIAMSDVTNLSATLATYQTTAAFNSAVGSANCAAHQTPYWNSVSGSFQCQAINVSIAGDVSGTIGASVVDKIKGVAVDTTGLTSGQVLKYDGTKWAPANDINAGGTVTNIATGTGLSGGPITSTGTISLANTAVTPAVYGSTTAVATFTVDAQGRLTAASNAAIAFPVTSVATKTGAVTLDVGDIGNAASKYFTYRPNNVACTDGQVMKWVTANSRWECASDTDTSSGGTVTSIATGTGLSGGPISTTGTISLANTAVTAGSYTRASITVDAQGRLTAASNGAAISLTADVTGTLPIANGGTGQTTATAAFNALSPLTTKGDLVTRDGTNNIRLPVGTNGQVLSANSAQASGLQWITPTNGTVTSVTGTAPIVVATGTTTPAISIDDATASTKGAVQVGAGIAVTSGTISADPANFPSAVPVTKGGTGVTSFTANRLLASNGTGTALTYFNCPVGQIITFDASGIMGCSSLTTAGVFVNGGNSFGASSSLGNNDNYDLSIKTNSLTRITVKGSGNVGISNSSAPHKLSVGGGIFLQPTPPTPTTNMSTTTDIGVHLNADSDAGGLALVDYGSNRKDLALYFGDDAADNLRFMSFNSNNGWVPEDRMIITNAGYVGINTTTPTKVLDVKGDAQFGSNSATSSNIILSPSGAAQGTIRLTTDANANYLQSGLDSSVNSAKDLRFGPAFSSTPWMTIAGSTGNVGIGITNPGKLLNIQKDQAADTAILLKNASTADNAMAAVDVESDAAGVQLAVYGTGATGNWGASSIPKADSAVLRTYTGSPVANFGIGTGSANPVHLITSDSPRLTVTGAGDVGIGTTTTNSKFDVLTGSTFTNLGAGGAAQFRSSASANADYMGTGWLAEDLWGLMVGDGATYRNLVLQPWGGRVGIGTGTTAPGTTLTVNGSAQIDGGANFILHASSSTTTDAGDIVFNNYDNSQIARIWTNGGGTQSIQFSAGTDTTPEFTINSSGAATLTGTLTQNSDRRLKKDIQTIPDALRKISSVDGVTYHWKDSKKEKELQMGLIAQQVEAVFPEAVKTDDKGIKSVAYQNLVAPIINAIKELYTFVLSNDQKHDREIASLKSENAQLENKVDALSKQNEELRSAVCEINPKAKICVSR</sequence>
<keyword evidence="2" id="KW-0732">Signal</keyword>
<evidence type="ECO:0000259" key="3">
    <source>
        <dbReference type="PROSITE" id="PS51688"/>
    </source>
</evidence>
<evidence type="ECO:0000256" key="2">
    <source>
        <dbReference type="SAM" id="SignalP"/>
    </source>
</evidence>
<gene>
    <name evidence="4" type="ORF">MNR06_14935</name>
</gene>
<dbReference type="Proteomes" id="UP000830116">
    <property type="component" value="Chromosome"/>
</dbReference>
<name>A0ABY4C881_9BACT</name>
<feature type="signal peptide" evidence="2">
    <location>
        <begin position="1"/>
        <end position="15"/>
    </location>
</feature>
<dbReference type="InterPro" id="IPR030392">
    <property type="entry name" value="S74_ICA"/>
</dbReference>